<feature type="compositionally biased region" description="Acidic residues" evidence="9">
    <location>
        <begin position="1097"/>
        <end position="1110"/>
    </location>
</feature>
<feature type="region of interest" description="Disordered" evidence="9">
    <location>
        <begin position="144"/>
        <end position="170"/>
    </location>
</feature>
<dbReference type="GO" id="GO:0055038">
    <property type="term" value="C:recycling endosome membrane"/>
    <property type="evidence" value="ECO:0007669"/>
    <property type="project" value="UniProtKB-SubCell"/>
</dbReference>
<dbReference type="GO" id="GO:0032465">
    <property type="term" value="P:regulation of cytokinesis"/>
    <property type="evidence" value="ECO:0007669"/>
    <property type="project" value="TreeGrafter"/>
</dbReference>
<evidence type="ECO:0000313" key="11">
    <source>
        <dbReference type="Proteomes" id="UP001318040"/>
    </source>
</evidence>
<evidence type="ECO:0000256" key="8">
    <source>
        <dbReference type="SAM" id="Coils"/>
    </source>
</evidence>
<evidence type="ECO:0000256" key="5">
    <source>
        <dbReference type="ARBA" id="ARBA00022753"/>
    </source>
</evidence>
<feature type="compositionally biased region" description="Basic and acidic residues" evidence="9">
    <location>
        <begin position="646"/>
        <end position="655"/>
    </location>
</feature>
<accession>A0AAJ7TSI0</accession>
<evidence type="ECO:0000256" key="6">
    <source>
        <dbReference type="ARBA" id="ARBA00023054"/>
    </source>
</evidence>
<feature type="compositionally biased region" description="Polar residues" evidence="9">
    <location>
        <begin position="152"/>
        <end position="165"/>
    </location>
</feature>
<feature type="compositionally biased region" description="Acidic residues" evidence="9">
    <location>
        <begin position="597"/>
        <end position="606"/>
    </location>
</feature>
<feature type="compositionally biased region" description="Acidic residues" evidence="9">
    <location>
        <begin position="882"/>
        <end position="902"/>
    </location>
</feature>
<dbReference type="FunFam" id="1.20.5.2440:FF:000001">
    <property type="entry name" value="RAB11 family interacting protein 4"/>
    <property type="match status" value="1"/>
</dbReference>
<feature type="compositionally biased region" description="Acidic residues" evidence="9">
    <location>
        <begin position="973"/>
        <end position="1003"/>
    </location>
</feature>
<feature type="region of interest" description="Disordered" evidence="9">
    <location>
        <begin position="718"/>
        <end position="820"/>
    </location>
</feature>
<keyword evidence="11" id="KW-1185">Reference proteome</keyword>
<dbReference type="Pfam" id="PF25450">
    <property type="entry name" value="Rab11-FIP3"/>
    <property type="match status" value="1"/>
</dbReference>
<evidence type="ECO:0000256" key="1">
    <source>
        <dbReference type="ARBA" id="ARBA00004214"/>
    </source>
</evidence>
<keyword evidence="6 8" id="KW-0175">Coiled coil</keyword>
<feature type="region of interest" description="Disordered" evidence="9">
    <location>
        <begin position="834"/>
        <end position="1137"/>
    </location>
</feature>
<keyword evidence="7" id="KW-0472">Membrane</keyword>
<sequence length="1473" mass="156675">MEGSGAVSGAFSSDLVVSLEAAPQVIDGGHQHEDKVGRGDFGSPLLMKSQDLQNVFELGLGRRFDSFISTNENPSEYLGLDFDGFAATTNQQSAELSVEQLVSGKYDADLLGLDLDNVMPSKSAPSQNPDNFWGLISQKDSDSMFGPKDSDSTFSPKDSDSTFSPNGPDPWVMSTNAELSAVSLEQASHDLLGLSLIESAEVASDFSVLAGTQPSLGLEFDFLPHDESVTDAPPFHEFGTGGGQARPENAMDLSGEDLTVVSQLSELTNTDLPAMSAFTASDDLLSSSSLGLDDELEMAPGSPDRSATRPPSDLGFDILPLDGAAAAEGKAHAGLEFGESNRNNNNSSGGSTGEVEPKEDSRDAIACRATSSDLLGLSNEVVMQNNLDDEPTNTGLHTMPVAALSDDALLSKLPVSDDFFDAILTQSSPLPGIDLVSTLPDEGEVEEFPFPDVEWKNDDGLVEIATLEGSSGYEIIDGDELECVGNELMNDGFAMQSAASVMNDDMPLGSGLDLNASSDGPLVEPSPFWALGFDGGLHGGEAAQEPPSADAEQPEARAVVPAADTEGGDGGEGIAGRAGWDEAPVPSVAPAGKANVNDDEDDDEESTAAASTAVDAASGNWPTRSDADWDESPHANPLDGSTSFSVDRDTAPRDDDAPDGTPPPPDADDVEAAEEEVEVGDDDVAGSHSAADSSKGKAPNESVNSELTIAGWALWESTDNTNDGASLLTSGFGPEFSDVMPAPPGWSFSSDTDGTPLPGQLTPIEEDDGDDEEEEAVETEDGDGSVTDVARSRHAPGESGEAPTEGNANGGPLHGGPAAGLLAAEVLSSVVEPDRAMGVTPGQCRESPNMDIAPCDAESAELLPLPQEEDRASQELSFPIEELVEEAVEEVEVVEEEEEEEEDRKNDGNEVAQASVSEEETVSRGDSEAEPGDLAWVSANGAGPQAGPVEGRPLCALPSSGPADPEPPFPGSDEAEEDEEGDDEDDEEGEDDVAEADGSEEVSDASGEGLACAMETGATSSPEPAGVGGDDAALSSSGLGELELSSLGAISPVAAGSTSGVSSGEDRESGFSSPCLPERWKGTPQRSVSHAGPSEEEHFEDYGEGDESDFVSEPHSERQGGAFLDAPAGSVPTSPNRRISTNAFARQLLNHSSLSSAAGSTEDLYTESLDLGGPDIGEKVSILEKKVLELENDTVANCDLQSKLKQENLHLVHRIHELEEQLKDTEVRGEERLEEDARRHREQTTRLAREKNAQMETLANRLLLVEEENEAFQTTVPRLKTQIEKLEEEKTRLEERLEDLVLRVKDEMDLSKKLSDKMKRDRHEFQKEREATQELIEDLRRELEHLQLFRLEMERGGRGRSASSGLQEYNTRTREAELEQEVRRVKMENRKLKESNDELNGQIISLSLQEAKNLFSAATKSHSLAAEIDSASRDELMVAFKELEDINAHLRQYMDKIILAILDHNPSILEIKS</sequence>
<feature type="region of interest" description="Disordered" evidence="9">
    <location>
        <begin position="533"/>
        <end position="703"/>
    </location>
</feature>
<dbReference type="InterPro" id="IPR037245">
    <property type="entry name" value="FIP-RBD_C_sf"/>
</dbReference>
<dbReference type="Gene3D" id="1.20.5.2440">
    <property type="match status" value="1"/>
</dbReference>
<evidence type="ECO:0000256" key="7">
    <source>
        <dbReference type="ARBA" id="ARBA00023136"/>
    </source>
</evidence>
<dbReference type="PANTHER" id="PTHR15726">
    <property type="entry name" value="RAB11-FAMILY INTERACTING PROTEIN"/>
    <property type="match status" value="1"/>
</dbReference>
<dbReference type="Proteomes" id="UP001318040">
    <property type="component" value="Chromosome 37"/>
</dbReference>
<evidence type="ECO:0000313" key="12">
    <source>
        <dbReference type="RefSeq" id="XP_032823257.1"/>
    </source>
</evidence>
<evidence type="ECO:0000256" key="9">
    <source>
        <dbReference type="SAM" id="MobiDB-lite"/>
    </source>
</evidence>
<evidence type="ECO:0000256" key="4">
    <source>
        <dbReference type="ARBA" id="ARBA00022448"/>
    </source>
</evidence>
<keyword evidence="4" id="KW-0813">Transport</keyword>
<organism evidence="11 12">
    <name type="scientific">Petromyzon marinus</name>
    <name type="common">Sea lamprey</name>
    <dbReference type="NCBI Taxonomy" id="7757"/>
    <lineage>
        <taxon>Eukaryota</taxon>
        <taxon>Metazoa</taxon>
        <taxon>Chordata</taxon>
        <taxon>Craniata</taxon>
        <taxon>Vertebrata</taxon>
        <taxon>Cyclostomata</taxon>
        <taxon>Hyperoartia</taxon>
        <taxon>Petromyzontiformes</taxon>
        <taxon>Petromyzontidae</taxon>
        <taxon>Petromyzon</taxon>
    </lineage>
</organism>
<name>A0AAJ7TSI0_PETMA</name>
<dbReference type="InterPro" id="IPR057316">
    <property type="entry name" value="Rab11-FIP3/4_dom"/>
</dbReference>
<feature type="domain" description="FIP-RBD" evidence="10">
    <location>
        <begin position="1410"/>
        <end position="1472"/>
    </location>
</feature>
<proteinExistence type="predicted"/>
<dbReference type="InterPro" id="IPR051977">
    <property type="entry name" value="Rab11-interacting_regulator"/>
</dbReference>
<evidence type="ECO:0000256" key="2">
    <source>
        <dbReference type="ARBA" id="ARBA00004626"/>
    </source>
</evidence>
<feature type="region of interest" description="Disordered" evidence="9">
    <location>
        <begin position="293"/>
        <end position="319"/>
    </location>
</feature>
<protein>
    <submittedName>
        <fullName evidence="12">Rab11 family-interacting protein 4 isoform X2</fullName>
    </submittedName>
</protein>
<keyword evidence="5" id="KW-0967">Endosome</keyword>
<feature type="compositionally biased region" description="Polar residues" evidence="9">
    <location>
        <begin position="718"/>
        <end position="729"/>
    </location>
</feature>
<dbReference type="PANTHER" id="PTHR15726:SF7">
    <property type="entry name" value="NUCLEAR FALLOUT, ISOFORM J"/>
    <property type="match status" value="1"/>
</dbReference>
<feature type="coiled-coil region" evidence="8">
    <location>
        <begin position="1375"/>
        <end position="1409"/>
    </location>
</feature>
<dbReference type="SUPFAM" id="SSF144270">
    <property type="entry name" value="Eferin C-derminal domain-like"/>
    <property type="match status" value="1"/>
</dbReference>
<feature type="compositionally biased region" description="Gly residues" evidence="9">
    <location>
        <begin position="808"/>
        <end position="818"/>
    </location>
</feature>
<feature type="region of interest" description="Disordered" evidence="9">
    <location>
        <begin position="334"/>
        <end position="362"/>
    </location>
</feature>
<dbReference type="PROSITE" id="PS51511">
    <property type="entry name" value="FIP_RBD"/>
    <property type="match status" value="1"/>
</dbReference>
<feature type="compositionally biased region" description="Acidic residues" evidence="9">
    <location>
        <begin position="764"/>
        <end position="783"/>
    </location>
</feature>
<feature type="coiled-coil region" evidence="8">
    <location>
        <begin position="1201"/>
        <end position="1349"/>
    </location>
</feature>
<dbReference type="InterPro" id="IPR019018">
    <property type="entry name" value="Rab-bd_FIP-RBD"/>
</dbReference>
<comment type="subcellular location">
    <subcellularLocation>
        <location evidence="2">Cleavage furrow</location>
    </subcellularLocation>
    <subcellularLocation>
        <location evidence="1">Midbody</location>
    </subcellularLocation>
    <subcellularLocation>
        <location evidence="3">Recycling endosome membrane</location>
        <topology evidence="3">Peripheral membrane protein</topology>
    </subcellularLocation>
</comment>
<dbReference type="RefSeq" id="XP_032823257.1">
    <property type="nucleotide sequence ID" value="XM_032967366.1"/>
</dbReference>
<reference evidence="12" key="1">
    <citation type="submission" date="2025-08" db="UniProtKB">
        <authorList>
            <consortium name="RefSeq"/>
        </authorList>
    </citation>
    <scope>IDENTIFICATION</scope>
    <source>
        <tissue evidence="12">Sperm</tissue>
    </source>
</reference>
<dbReference type="GO" id="GO:0032154">
    <property type="term" value="C:cleavage furrow"/>
    <property type="evidence" value="ECO:0007669"/>
    <property type="project" value="UniProtKB-SubCell"/>
</dbReference>
<gene>
    <name evidence="12" type="primary">RAB11FIP4</name>
</gene>
<dbReference type="GO" id="GO:0030496">
    <property type="term" value="C:midbody"/>
    <property type="evidence" value="ECO:0007669"/>
    <property type="project" value="UniProtKB-SubCell"/>
</dbReference>
<evidence type="ECO:0000259" key="10">
    <source>
        <dbReference type="PROSITE" id="PS51511"/>
    </source>
</evidence>
<feature type="compositionally biased region" description="Low complexity" evidence="9">
    <location>
        <begin position="607"/>
        <end position="618"/>
    </location>
</feature>
<dbReference type="Pfam" id="PF09457">
    <property type="entry name" value="RBD-FIP"/>
    <property type="match status" value="1"/>
</dbReference>
<evidence type="ECO:0000256" key="3">
    <source>
        <dbReference type="ARBA" id="ARBA00004654"/>
    </source>
</evidence>
<dbReference type="CDD" id="cd14686">
    <property type="entry name" value="bZIP"/>
    <property type="match status" value="1"/>
</dbReference>
<dbReference type="GO" id="GO:0030139">
    <property type="term" value="C:endocytic vesicle"/>
    <property type="evidence" value="ECO:0007669"/>
    <property type="project" value="TreeGrafter"/>
</dbReference>
<dbReference type="GO" id="GO:0032456">
    <property type="term" value="P:endocytic recycling"/>
    <property type="evidence" value="ECO:0007669"/>
    <property type="project" value="TreeGrafter"/>
</dbReference>
<dbReference type="CTD" id="84440"/>
<feature type="compositionally biased region" description="Low complexity" evidence="9">
    <location>
        <begin position="1032"/>
        <end position="1063"/>
    </location>
</feature>
<feature type="compositionally biased region" description="Low complexity" evidence="9">
    <location>
        <begin position="334"/>
        <end position="349"/>
    </location>
</feature>
<feature type="compositionally biased region" description="Acidic residues" evidence="9">
    <location>
        <begin position="666"/>
        <end position="684"/>
    </location>
</feature>